<dbReference type="PROSITE" id="PS51145">
    <property type="entry name" value="ZU5"/>
    <property type="match status" value="1"/>
</dbReference>
<dbReference type="AlphaFoldDB" id="A0A3S3SW06"/>
<evidence type="ECO:0000313" key="3">
    <source>
        <dbReference type="Proteomes" id="UP000284120"/>
    </source>
</evidence>
<dbReference type="InterPro" id="IPR000906">
    <property type="entry name" value="ZU5_dom"/>
</dbReference>
<name>A0A3S3SW06_9SPHI</name>
<dbReference type="Proteomes" id="UP000284120">
    <property type="component" value="Unassembled WGS sequence"/>
</dbReference>
<organism evidence="2 3">
    <name type="scientific">Pedobacter chitinilyticus</name>
    <dbReference type="NCBI Taxonomy" id="2233776"/>
    <lineage>
        <taxon>Bacteria</taxon>
        <taxon>Pseudomonadati</taxon>
        <taxon>Bacteroidota</taxon>
        <taxon>Sphingobacteriia</taxon>
        <taxon>Sphingobacteriales</taxon>
        <taxon>Sphingobacteriaceae</taxon>
        <taxon>Pedobacter</taxon>
    </lineage>
</organism>
<keyword evidence="3" id="KW-1185">Reference proteome</keyword>
<reference evidence="2 3" key="1">
    <citation type="submission" date="2018-06" db="EMBL/GenBank/DDBJ databases">
        <title>Pedobacter endophyticus sp. nov., an endophytic bacterium isolated from a leaf of Triticum aestivum.</title>
        <authorList>
            <person name="Zhang L."/>
        </authorList>
    </citation>
    <scope>NUCLEOTIDE SEQUENCE [LARGE SCALE GENOMIC DNA]</scope>
    <source>
        <strain evidence="2 3">CM134L-2</strain>
    </source>
</reference>
<dbReference type="RefSeq" id="WP_113645345.1">
    <property type="nucleotide sequence ID" value="NZ_QMHN01000001.1"/>
</dbReference>
<sequence>MRKMKNYLALLCIGLCLNACKKKKVEPVPDQEIEIPGAVKTKHGETVGTANTLVIGATGGTLSVPNSQLKLIVPPGAVDKDTKFSVQEVKSTLPSNAVSSATYRFLPEDVQFQKEVQIVMPFNYENYYATKTIRPIYQDKHGYWHVVKNATMDMSQQTITVKTKHFSDWSSIPLYYIEITGKKRLEKGESTTLTVNHWPTTPSGEDNDDLLAPTGEVGASFVKEWRLYGTGGTEDRGTVTGSGGSGIFTAPANYPPYQRVTGIEAVMNIGGFLGDQSLIIYVDRLAESYCYASINGDPPTNTFGTNGIAITSGNPMQVTFYSHNGTRISFQAPNNTFGKYVFGPETQVTFSYNLGNYYSSTYTECLPAGDLYTKGDIVVIENKNGLVKGDIQGFMRTREKQPNGTYCWGKEVLIEAEFRYKVR</sequence>
<comment type="caution">
    <text evidence="2">The sequence shown here is derived from an EMBL/GenBank/DDBJ whole genome shotgun (WGS) entry which is preliminary data.</text>
</comment>
<evidence type="ECO:0000313" key="2">
    <source>
        <dbReference type="EMBL" id="RWU09889.1"/>
    </source>
</evidence>
<dbReference type="Gene3D" id="2.60.220.30">
    <property type="match status" value="1"/>
</dbReference>
<proteinExistence type="predicted"/>
<dbReference type="EMBL" id="SAYW01000001">
    <property type="protein sequence ID" value="RWU09889.1"/>
    <property type="molecule type" value="Genomic_DNA"/>
</dbReference>
<dbReference type="Pfam" id="PF00791">
    <property type="entry name" value="ZU5"/>
    <property type="match status" value="1"/>
</dbReference>
<accession>A0A3S3SW06</accession>
<gene>
    <name evidence="2" type="ORF">DPV69_00645</name>
</gene>
<protein>
    <recommendedName>
        <fullName evidence="1">ZU5 domain-containing protein</fullName>
    </recommendedName>
</protein>
<evidence type="ECO:0000259" key="1">
    <source>
        <dbReference type="PROSITE" id="PS51145"/>
    </source>
</evidence>
<dbReference type="OrthoDB" id="770607at2"/>
<feature type="domain" description="ZU5" evidence="1">
    <location>
        <begin position="49"/>
        <end position="175"/>
    </location>
</feature>